<comment type="caution">
    <text evidence="4">The sequence shown here is derived from an EMBL/GenBank/DDBJ whole genome shotgun (WGS) entry which is preliminary data.</text>
</comment>
<evidence type="ECO:0000313" key="5">
    <source>
        <dbReference type="Proteomes" id="UP000693672"/>
    </source>
</evidence>
<evidence type="ECO:0000313" key="4">
    <source>
        <dbReference type="EMBL" id="CAG7631002.1"/>
    </source>
</evidence>
<feature type="compositionally biased region" description="Pro residues" evidence="1">
    <location>
        <begin position="555"/>
        <end position="575"/>
    </location>
</feature>
<proteinExistence type="predicted"/>
<dbReference type="InterPro" id="IPR018711">
    <property type="entry name" value="NAGPA"/>
</dbReference>
<evidence type="ECO:0000256" key="1">
    <source>
        <dbReference type="SAM" id="MobiDB-lite"/>
    </source>
</evidence>
<feature type="transmembrane region" description="Helical" evidence="2">
    <location>
        <begin position="17"/>
        <end position="35"/>
    </location>
</feature>
<dbReference type="PANTHER" id="PTHR40446">
    <property type="entry name" value="N-ACETYLGLUCOSAMINE-1-PHOSPHODIESTER ALPHA-N-ACETYLGLUCOSAMINIDASE"/>
    <property type="match status" value="1"/>
</dbReference>
<feature type="compositionally biased region" description="Basic and acidic residues" evidence="1">
    <location>
        <begin position="386"/>
        <end position="425"/>
    </location>
</feature>
<feature type="compositionally biased region" description="Low complexity" evidence="1">
    <location>
        <begin position="517"/>
        <end position="526"/>
    </location>
</feature>
<protein>
    <recommendedName>
        <fullName evidence="3">Phosphodiester glycosidase domain-containing protein</fullName>
    </recommendedName>
</protein>
<keyword evidence="2" id="KW-1133">Transmembrane helix</keyword>
<feature type="domain" description="Phosphodiester glycosidase" evidence="3">
    <location>
        <begin position="153"/>
        <end position="332"/>
    </location>
</feature>
<dbReference type="AlphaFoldDB" id="A0A916K5R1"/>
<feature type="compositionally biased region" description="Gly residues" evidence="1">
    <location>
        <begin position="475"/>
        <end position="500"/>
    </location>
</feature>
<evidence type="ECO:0000256" key="2">
    <source>
        <dbReference type="SAM" id="Phobius"/>
    </source>
</evidence>
<reference evidence="4" key="1">
    <citation type="submission" date="2021-06" db="EMBL/GenBank/DDBJ databases">
        <authorList>
            <person name="Criscuolo A."/>
        </authorList>
    </citation>
    <scope>NUCLEOTIDE SEQUENCE</scope>
    <source>
        <strain evidence="4">CIP111600</strain>
    </source>
</reference>
<feature type="compositionally biased region" description="Low complexity" evidence="1">
    <location>
        <begin position="576"/>
        <end position="612"/>
    </location>
</feature>
<sequence>MNSAIQSLRQWSWLKRSLFWIALITFITSSFLFLTPPGGKIRDWLAQTVITTQHRSWAWIFVGAERRDLMVRQMQQAIEDAAVEEQDMDMIQIRQENVRKKRSIDELIKVEDISGKFWKGKKLTVYDPKTIRVMTPHKTGEGERISSMVTRTGAVAGVNGGGFTDPEGLGNGFAAIGAIFSGGEIIFNDQDGSIPQHIVGFTKDGTLVVGKYDFFQLRDMGISDAVSFYPRLIANGKPLITSGDGGWGRGPRTAVGQKADGTVIFLIIDGRQAHSVGATLKELQDLLLEDGVVNAGNLDGGASSELVVDGELLTKPSSRYGERRLPSAFLVYDDPSTVVADKVWENIDKIDPGGSYDHPDYLREQAELKAKGLLKPATPTPPPAKTEPKTEPKTEQPKTETKTEPKQDAKNDAKADSKSDAKADPGKTGTGANQPADDAKTPPAVTPPKEQTPAGAGNGTDAKPGASGTPTDSGNGQGQNGAGTGAASGGTGSNGAGSTSGAGSTAPGNAGTGSGTSGSTTEGSGNPPAQTQSPAGTNGTTTGTNTSGSGNSPTPASPAPTPTPDPVQVTPPPAAVTPSGNNSSSSNGNGTPIGSNPLTLPTPSETTSNSSNVPQIHLNP</sequence>
<dbReference type="PANTHER" id="PTHR40446:SF2">
    <property type="entry name" value="N-ACETYLGLUCOSAMINE-1-PHOSPHODIESTER ALPHA-N-ACETYLGLUCOSAMINIDASE"/>
    <property type="match status" value="1"/>
</dbReference>
<keyword evidence="2" id="KW-0472">Membrane</keyword>
<name>A0A916K5R1_9BACL</name>
<organism evidence="4 5">
    <name type="scientific">Paenibacillus solanacearum</name>
    <dbReference type="NCBI Taxonomy" id="2048548"/>
    <lineage>
        <taxon>Bacteria</taxon>
        <taxon>Bacillati</taxon>
        <taxon>Bacillota</taxon>
        <taxon>Bacilli</taxon>
        <taxon>Bacillales</taxon>
        <taxon>Paenibacillaceae</taxon>
        <taxon>Paenibacillus</taxon>
    </lineage>
</organism>
<dbReference type="RefSeq" id="WP_246627477.1">
    <property type="nucleotide sequence ID" value="NZ_CAJVAS010000013.1"/>
</dbReference>
<dbReference type="Pfam" id="PF09992">
    <property type="entry name" value="NAGPA"/>
    <property type="match status" value="1"/>
</dbReference>
<gene>
    <name evidence="4" type="ORF">PAESOLCIP111_03253</name>
</gene>
<feature type="compositionally biased region" description="Low complexity" evidence="1">
    <location>
        <begin position="536"/>
        <end position="554"/>
    </location>
</feature>
<feature type="region of interest" description="Disordered" evidence="1">
    <location>
        <begin position="372"/>
        <end position="620"/>
    </location>
</feature>
<dbReference type="EMBL" id="CAJVAS010000013">
    <property type="protein sequence ID" value="CAG7631002.1"/>
    <property type="molecule type" value="Genomic_DNA"/>
</dbReference>
<accession>A0A916K5R1</accession>
<keyword evidence="5" id="KW-1185">Reference proteome</keyword>
<keyword evidence="2" id="KW-0812">Transmembrane</keyword>
<evidence type="ECO:0000259" key="3">
    <source>
        <dbReference type="Pfam" id="PF09992"/>
    </source>
</evidence>
<dbReference type="Proteomes" id="UP000693672">
    <property type="component" value="Unassembled WGS sequence"/>
</dbReference>